<feature type="domain" description="NAD-dependent epimerase/dehydratase" evidence="11">
    <location>
        <begin position="3"/>
        <end position="262"/>
    </location>
</feature>
<organism evidence="12 13">
    <name type="scientific">Salinisphaera japonica YTM-1</name>
    <dbReference type="NCBI Taxonomy" id="1209778"/>
    <lineage>
        <taxon>Bacteria</taxon>
        <taxon>Pseudomonadati</taxon>
        <taxon>Pseudomonadota</taxon>
        <taxon>Gammaproteobacteria</taxon>
        <taxon>Salinisphaerales</taxon>
        <taxon>Salinisphaeraceae</taxon>
        <taxon>Salinisphaera</taxon>
    </lineage>
</organism>
<gene>
    <name evidence="12" type="ORF">SAJA_12745</name>
</gene>
<dbReference type="NCBIfam" id="TIGR01179">
    <property type="entry name" value="galE"/>
    <property type="match status" value="1"/>
</dbReference>
<comment type="pathway">
    <text evidence="3 10">Carbohydrate metabolism; galactose metabolism.</text>
</comment>
<dbReference type="GO" id="GO:0006012">
    <property type="term" value="P:galactose metabolic process"/>
    <property type="evidence" value="ECO:0007669"/>
    <property type="project" value="UniProtKB-UniPathway"/>
</dbReference>
<dbReference type="RefSeq" id="WP_123659007.1">
    <property type="nucleotide sequence ID" value="NZ_AYKG01000045.1"/>
</dbReference>
<dbReference type="PANTHER" id="PTHR43725">
    <property type="entry name" value="UDP-GLUCOSE 4-EPIMERASE"/>
    <property type="match status" value="1"/>
</dbReference>
<evidence type="ECO:0000256" key="4">
    <source>
        <dbReference type="ARBA" id="ARBA00007637"/>
    </source>
</evidence>
<dbReference type="AlphaFoldDB" id="A0A423PJ55"/>
<dbReference type="OrthoDB" id="9803010at2"/>
<dbReference type="InterPro" id="IPR001509">
    <property type="entry name" value="Epimerase_deHydtase"/>
</dbReference>
<sequence length="338" mass="36284">MQILLTGGAGYIGAHVALVLLNAGHDVIVFDNLSNGSRVALDRVERLTGRGLVFEYGDVCDTHVLDDVFARHTVDAVIHLAGLKSVAESLEQPLDYYAHNVGGIVALTQAMARAGVFTLVFSSSATVYRASDAMPLTEQAATGRAVNAYGSTKLVAEWVLGDLCAADARWAVAVLRYFNPVGAHESGLIGEDPKGHPNNLLPYICQVAVGRRASLSVLGIDYPTRDGTGVRDYIHVMDLAHGHLAALEQVSTRPGSHTWNLGSGCGHSVYEIVAAFERQSGKVIPTCPAPRRAGDLAYYWADTSAAARDLNWQATRDIDTIAADAWRWQSRNPEGYDG</sequence>
<comment type="catalytic activity">
    <reaction evidence="1 10">
        <text>UDP-alpha-D-glucose = UDP-alpha-D-galactose</text>
        <dbReference type="Rhea" id="RHEA:22168"/>
        <dbReference type="ChEBI" id="CHEBI:58885"/>
        <dbReference type="ChEBI" id="CHEBI:66914"/>
        <dbReference type="EC" id="5.1.3.2"/>
    </reaction>
</comment>
<comment type="similarity">
    <text evidence="4 10">Belongs to the NAD(P)-dependent epimerase/dehydratase family.</text>
</comment>
<dbReference type="InterPro" id="IPR005886">
    <property type="entry name" value="UDP_G4E"/>
</dbReference>
<dbReference type="EC" id="5.1.3.2" evidence="5 10"/>
<dbReference type="Gene3D" id="3.90.25.10">
    <property type="entry name" value="UDP-galactose 4-epimerase, domain 1"/>
    <property type="match status" value="1"/>
</dbReference>
<protein>
    <recommendedName>
        <fullName evidence="6 10">UDP-glucose 4-epimerase</fullName>
        <ecNumber evidence="5 10">5.1.3.2</ecNumber>
    </recommendedName>
</protein>
<evidence type="ECO:0000256" key="9">
    <source>
        <dbReference type="ARBA" id="ARBA00023235"/>
    </source>
</evidence>
<dbReference type="UniPathway" id="UPA00214"/>
<name>A0A423PJ55_9GAMM</name>
<evidence type="ECO:0000256" key="5">
    <source>
        <dbReference type="ARBA" id="ARBA00013189"/>
    </source>
</evidence>
<keyword evidence="13" id="KW-1185">Reference proteome</keyword>
<keyword evidence="9 10" id="KW-0413">Isomerase</keyword>
<dbReference type="Gene3D" id="3.40.50.720">
    <property type="entry name" value="NAD(P)-binding Rossmann-like Domain"/>
    <property type="match status" value="1"/>
</dbReference>
<comment type="cofactor">
    <cofactor evidence="2 10">
        <name>NAD(+)</name>
        <dbReference type="ChEBI" id="CHEBI:57540"/>
    </cofactor>
</comment>
<comment type="caution">
    <text evidence="12">The sequence shown here is derived from an EMBL/GenBank/DDBJ whole genome shotgun (WGS) entry which is preliminary data.</text>
</comment>
<reference evidence="12 13" key="1">
    <citation type="submission" date="2013-10" db="EMBL/GenBank/DDBJ databases">
        <title>Salinisphaera japonica YTM-1 Genome Sequencing.</title>
        <authorList>
            <person name="Lai Q."/>
            <person name="Li C."/>
            <person name="Shao Z."/>
        </authorList>
    </citation>
    <scope>NUCLEOTIDE SEQUENCE [LARGE SCALE GENOMIC DNA]</scope>
    <source>
        <strain evidence="12 13">YTM-1</strain>
    </source>
</reference>
<keyword evidence="10" id="KW-0119">Carbohydrate metabolism</keyword>
<keyword evidence="7 10" id="KW-0520">NAD</keyword>
<evidence type="ECO:0000313" key="12">
    <source>
        <dbReference type="EMBL" id="ROO25628.1"/>
    </source>
</evidence>
<evidence type="ECO:0000313" key="13">
    <source>
        <dbReference type="Proteomes" id="UP000285310"/>
    </source>
</evidence>
<dbReference type="InterPro" id="IPR036291">
    <property type="entry name" value="NAD(P)-bd_dom_sf"/>
</dbReference>
<dbReference type="GO" id="GO:0003978">
    <property type="term" value="F:UDP-glucose 4-epimerase activity"/>
    <property type="evidence" value="ECO:0007669"/>
    <property type="project" value="UniProtKB-UniRule"/>
</dbReference>
<accession>A0A423PJ55</accession>
<dbReference type="Proteomes" id="UP000285310">
    <property type="component" value="Unassembled WGS sequence"/>
</dbReference>
<evidence type="ECO:0000256" key="10">
    <source>
        <dbReference type="RuleBase" id="RU366046"/>
    </source>
</evidence>
<dbReference type="CDD" id="cd05247">
    <property type="entry name" value="UDP_G4E_1_SDR_e"/>
    <property type="match status" value="1"/>
</dbReference>
<evidence type="ECO:0000256" key="1">
    <source>
        <dbReference type="ARBA" id="ARBA00000083"/>
    </source>
</evidence>
<proteinExistence type="inferred from homology"/>
<dbReference type="GO" id="GO:0005829">
    <property type="term" value="C:cytosol"/>
    <property type="evidence" value="ECO:0007669"/>
    <property type="project" value="TreeGrafter"/>
</dbReference>
<evidence type="ECO:0000256" key="6">
    <source>
        <dbReference type="ARBA" id="ARBA00018569"/>
    </source>
</evidence>
<dbReference type="EMBL" id="AYKG01000045">
    <property type="protein sequence ID" value="ROO25628.1"/>
    <property type="molecule type" value="Genomic_DNA"/>
</dbReference>
<dbReference type="Pfam" id="PF01370">
    <property type="entry name" value="Epimerase"/>
    <property type="match status" value="1"/>
</dbReference>
<evidence type="ECO:0000256" key="3">
    <source>
        <dbReference type="ARBA" id="ARBA00004947"/>
    </source>
</evidence>
<evidence type="ECO:0000256" key="2">
    <source>
        <dbReference type="ARBA" id="ARBA00001911"/>
    </source>
</evidence>
<evidence type="ECO:0000259" key="11">
    <source>
        <dbReference type="Pfam" id="PF01370"/>
    </source>
</evidence>
<dbReference type="NCBIfam" id="NF007956">
    <property type="entry name" value="PRK10675.1"/>
    <property type="match status" value="1"/>
</dbReference>
<dbReference type="SUPFAM" id="SSF51735">
    <property type="entry name" value="NAD(P)-binding Rossmann-fold domains"/>
    <property type="match status" value="1"/>
</dbReference>
<evidence type="ECO:0000256" key="7">
    <source>
        <dbReference type="ARBA" id="ARBA00023027"/>
    </source>
</evidence>
<dbReference type="PANTHER" id="PTHR43725:SF47">
    <property type="entry name" value="UDP-GLUCOSE 4-EPIMERASE"/>
    <property type="match status" value="1"/>
</dbReference>
<dbReference type="InParanoid" id="A0A423PJ55"/>
<keyword evidence="8" id="KW-0299">Galactose metabolism</keyword>
<comment type="subunit">
    <text evidence="10">Homodimer.</text>
</comment>
<evidence type="ECO:0000256" key="8">
    <source>
        <dbReference type="ARBA" id="ARBA00023144"/>
    </source>
</evidence>